<accession>A0ABR4QDD6</accession>
<evidence type="ECO:0000256" key="2">
    <source>
        <dbReference type="ARBA" id="ARBA00004286"/>
    </source>
</evidence>
<dbReference type="EMBL" id="JAKROA010000004">
    <property type="protein sequence ID" value="KAL5107616.1"/>
    <property type="molecule type" value="Genomic_DNA"/>
</dbReference>
<gene>
    <name evidence="6" type="ORF">TcWFU_004144</name>
</gene>
<protein>
    <submittedName>
        <fullName evidence="6">Histone PARylation factor 1</fullName>
    </submittedName>
</protein>
<proteinExistence type="inferred from homology"/>
<name>A0ABR4QDD6_9CEST</name>
<keyword evidence="4" id="KW-0158">Chromosome</keyword>
<evidence type="ECO:0000256" key="3">
    <source>
        <dbReference type="ARBA" id="ARBA00010803"/>
    </source>
</evidence>
<dbReference type="InterPro" id="IPR019361">
    <property type="entry name" value="HPF1"/>
</dbReference>
<organism evidence="6 7">
    <name type="scientific">Taenia crassiceps</name>
    <dbReference type="NCBI Taxonomy" id="6207"/>
    <lineage>
        <taxon>Eukaryota</taxon>
        <taxon>Metazoa</taxon>
        <taxon>Spiralia</taxon>
        <taxon>Lophotrochozoa</taxon>
        <taxon>Platyhelminthes</taxon>
        <taxon>Cestoda</taxon>
        <taxon>Eucestoda</taxon>
        <taxon>Cyclophyllidea</taxon>
        <taxon>Taeniidae</taxon>
        <taxon>Taenia</taxon>
    </lineage>
</organism>
<keyword evidence="7" id="KW-1185">Reference proteome</keyword>
<comment type="caution">
    <text evidence="6">The sequence shown here is derived from an EMBL/GenBank/DDBJ whole genome shotgun (WGS) entry which is preliminary data.</text>
</comment>
<sequence length="332" mass="37243">MPKRKFINANRELSKTAKLCESDRAQYNEASALIESCFLLNCPPDFYEFYAFCCSVFPDSPLDALYEDLGVRLVGPFEVLHEPTKFKSDDDLTDCYRYFHDPPELVTVLAEDGESAFHVGYFRDNYTDQPGFLVSSSPLETGKLTILDKNIFATVLNLLKKLKMDSGSIPPTLSKLTGFVKERRICVSSKTFLSRKFTCETLNGVGLKVDMQNGVGYRPVPTTHKELITMLQIVTDSTDANTSKLDELMTLVQFANDEGDFGEGLELGLDLLAFHPSGASASEVFKKANRLNSRITCLLSTGYQLAGRPKFAHVVRRHMECRLQTRRLRTVG</sequence>
<comment type="subcellular location">
    <subcellularLocation>
        <location evidence="2">Chromosome</location>
    </subcellularLocation>
    <subcellularLocation>
        <location evidence="1">Nucleus</location>
    </subcellularLocation>
</comment>
<keyword evidence="5" id="KW-0539">Nucleus</keyword>
<dbReference type="PANTHER" id="PTHR13386">
    <property type="entry name" value="HISTONE PARYLATION FACTOR 1"/>
    <property type="match status" value="1"/>
</dbReference>
<dbReference type="Proteomes" id="UP001651158">
    <property type="component" value="Unassembled WGS sequence"/>
</dbReference>
<evidence type="ECO:0000313" key="7">
    <source>
        <dbReference type="Proteomes" id="UP001651158"/>
    </source>
</evidence>
<evidence type="ECO:0000256" key="4">
    <source>
        <dbReference type="ARBA" id="ARBA00022454"/>
    </source>
</evidence>
<evidence type="ECO:0000313" key="6">
    <source>
        <dbReference type="EMBL" id="KAL5107616.1"/>
    </source>
</evidence>
<reference evidence="6 7" key="1">
    <citation type="journal article" date="2022" name="Front. Cell. Infect. Microbiol.">
        <title>The Genomes of Two Strains of Taenia crassiceps the Animal Model for the Study of Human Cysticercosis.</title>
        <authorList>
            <person name="Bobes R.J."/>
            <person name="Estrada K."/>
            <person name="Rios-Valencia D.G."/>
            <person name="Calderon-Gallegos A."/>
            <person name="de la Torre P."/>
            <person name="Carrero J.C."/>
            <person name="Sanchez-Flores A."/>
            <person name="Laclette J.P."/>
        </authorList>
    </citation>
    <scope>NUCLEOTIDE SEQUENCE [LARGE SCALE GENOMIC DNA]</scope>
    <source>
        <strain evidence="6">WFUcys</strain>
    </source>
</reference>
<evidence type="ECO:0000256" key="1">
    <source>
        <dbReference type="ARBA" id="ARBA00004123"/>
    </source>
</evidence>
<evidence type="ECO:0000256" key="5">
    <source>
        <dbReference type="ARBA" id="ARBA00023242"/>
    </source>
</evidence>
<comment type="similarity">
    <text evidence="3">Belongs to the HPF1 family.</text>
</comment>
<dbReference type="PANTHER" id="PTHR13386:SF1">
    <property type="entry name" value="HISTONE PARYLATION FACTOR 1"/>
    <property type="match status" value="1"/>
</dbReference>
<dbReference type="Pfam" id="PF10228">
    <property type="entry name" value="HPF1"/>
    <property type="match status" value="1"/>
</dbReference>